<dbReference type="AlphaFoldDB" id="A0A2H0WRG2"/>
<organism evidence="6 7">
    <name type="scientific">Candidatus Shapirobacteria bacterium CG09_land_8_20_14_0_10_38_17</name>
    <dbReference type="NCBI Taxonomy" id="1974884"/>
    <lineage>
        <taxon>Bacteria</taxon>
        <taxon>Candidatus Shapironibacteriota</taxon>
    </lineage>
</organism>
<keyword evidence="4" id="KW-0812">Transmembrane</keyword>
<proteinExistence type="inferred from homology"/>
<comment type="similarity">
    <text evidence="1">Belongs to the bacterial solute-binding protein 5 family.</text>
</comment>
<keyword evidence="3" id="KW-0732">Signal</keyword>
<dbReference type="InterPro" id="IPR039424">
    <property type="entry name" value="SBP_5"/>
</dbReference>
<dbReference type="GO" id="GO:0043190">
    <property type="term" value="C:ATP-binding cassette (ABC) transporter complex"/>
    <property type="evidence" value="ECO:0007669"/>
    <property type="project" value="InterPro"/>
</dbReference>
<comment type="caution">
    <text evidence="6">The sequence shown here is derived from an EMBL/GenBank/DDBJ whole genome shotgun (WGS) entry which is preliminary data.</text>
</comment>
<dbReference type="CDD" id="cd00995">
    <property type="entry name" value="PBP2_NikA_DppA_OppA_like"/>
    <property type="match status" value="1"/>
</dbReference>
<reference evidence="7" key="1">
    <citation type="submission" date="2017-09" db="EMBL/GenBank/DDBJ databases">
        <title>Depth-based differentiation of microbial function through sediment-hosted aquifers and enrichment of novel symbionts in the deep terrestrial subsurface.</title>
        <authorList>
            <person name="Probst A.J."/>
            <person name="Ladd B."/>
            <person name="Jarett J.K."/>
            <person name="Geller-Mcgrath D.E."/>
            <person name="Sieber C.M.K."/>
            <person name="Emerson J.B."/>
            <person name="Anantharaman K."/>
            <person name="Thomas B.C."/>
            <person name="Malmstrom R."/>
            <person name="Stieglmeier M."/>
            <person name="Klingl A."/>
            <person name="Woyke T."/>
            <person name="Ryan C.M."/>
            <person name="Banfield J.F."/>
        </authorList>
    </citation>
    <scope>NUCLEOTIDE SEQUENCE [LARGE SCALE GENOMIC DNA]</scope>
</reference>
<dbReference type="InterPro" id="IPR030678">
    <property type="entry name" value="Peptide/Ni-bd"/>
</dbReference>
<keyword evidence="2" id="KW-0813">Transport</keyword>
<evidence type="ECO:0000256" key="3">
    <source>
        <dbReference type="ARBA" id="ARBA00022729"/>
    </source>
</evidence>
<evidence type="ECO:0000256" key="1">
    <source>
        <dbReference type="ARBA" id="ARBA00005695"/>
    </source>
</evidence>
<evidence type="ECO:0000313" key="7">
    <source>
        <dbReference type="Proteomes" id="UP000231282"/>
    </source>
</evidence>
<evidence type="ECO:0000256" key="2">
    <source>
        <dbReference type="ARBA" id="ARBA00022448"/>
    </source>
</evidence>
<accession>A0A2H0WRG2</accession>
<protein>
    <recommendedName>
        <fullName evidence="5">Solute-binding protein family 5 domain-containing protein</fullName>
    </recommendedName>
</protein>
<keyword evidence="4" id="KW-0472">Membrane</keyword>
<dbReference type="Pfam" id="PF00496">
    <property type="entry name" value="SBP_bac_5"/>
    <property type="match status" value="1"/>
</dbReference>
<dbReference type="EMBL" id="PEZH01000017">
    <property type="protein sequence ID" value="PIS15240.1"/>
    <property type="molecule type" value="Genomic_DNA"/>
</dbReference>
<feature type="domain" description="Solute-binding protein family 5" evidence="5">
    <location>
        <begin position="83"/>
        <end position="371"/>
    </location>
</feature>
<dbReference type="Proteomes" id="UP000231282">
    <property type="component" value="Unassembled WGS sequence"/>
</dbReference>
<dbReference type="PANTHER" id="PTHR30290:SF9">
    <property type="entry name" value="OLIGOPEPTIDE-BINDING PROTEIN APPA"/>
    <property type="match status" value="1"/>
</dbReference>
<evidence type="ECO:0000313" key="6">
    <source>
        <dbReference type="EMBL" id="PIS15240.1"/>
    </source>
</evidence>
<dbReference type="GO" id="GO:0015833">
    <property type="term" value="P:peptide transport"/>
    <property type="evidence" value="ECO:0007669"/>
    <property type="project" value="TreeGrafter"/>
</dbReference>
<gene>
    <name evidence="6" type="ORF">COT63_00980</name>
</gene>
<feature type="transmembrane region" description="Helical" evidence="4">
    <location>
        <begin position="21"/>
        <end position="38"/>
    </location>
</feature>
<dbReference type="PANTHER" id="PTHR30290">
    <property type="entry name" value="PERIPLASMIC BINDING COMPONENT OF ABC TRANSPORTER"/>
    <property type="match status" value="1"/>
</dbReference>
<keyword evidence="4" id="KW-1133">Transmembrane helix</keyword>
<dbReference type="GO" id="GO:0042597">
    <property type="term" value="C:periplasmic space"/>
    <property type="evidence" value="ECO:0007669"/>
    <property type="project" value="UniProtKB-ARBA"/>
</dbReference>
<dbReference type="GO" id="GO:1904680">
    <property type="term" value="F:peptide transmembrane transporter activity"/>
    <property type="evidence" value="ECO:0007669"/>
    <property type="project" value="TreeGrafter"/>
</dbReference>
<dbReference type="SUPFAM" id="SSF53850">
    <property type="entry name" value="Periplasmic binding protein-like II"/>
    <property type="match status" value="1"/>
</dbReference>
<evidence type="ECO:0000259" key="5">
    <source>
        <dbReference type="Pfam" id="PF00496"/>
    </source>
</evidence>
<dbReference type="Gene3D" id="3.40.190.10">
    <property type="entry name" value="Periplasmic binding protein-like II"/>
    <property type="match status" value="2"/>
</dbReference>
<name>A0A2H0WRG2_9BACT</name>
<dbReference type="InterPro" id="IPR000914">
    <property type="entry name" value="SBP_5_dom"/>
</dbReference>
<sequence length="450" mass="53054">MLNKRIRFYLHLALEIIKRHWLTIALGFVLGILAFNYLPNFWQKQKLTLRIGIVGQYDSQNLPNSITCLISQGLTQIDENYNPQPGIATSWQIDEQQKKYTFKLRDNLFWHDGTKVQAKDIHYHFLDLNLTSQDEQTIEINLEEKFSPLLVLLSCPVFKEKFTGVGEYEVQKIRYRGLSIKNLLLKPKDSDKNKNKLELKFYPNEESIRSAFKVGEIDIIYGIQDQQDLVYFPNIKTESSISSNQYVAIFLNLNKDIFQEKSIRQALSYATPKPQGKSRAKGPISPSSWAYNDFVKTYDFDTAHAKELLKDSSDIKFKLFTFPELLELAKKIKENWQEIGVNAEINVVNFIPDDYDALLLTQTIPKDPDQYWFWHSSQEQNNISHLNNPRIDQLLEEGRTTFEQEKRREFYIDFQRFLLEESPAIFINHPTYYYIYRRGFENYSIPLYNR</sequence>
<evidence type="ECO:0000256" key="4">
    <source>
        <dbReference type="SAM" id="Phobius"/>
    </source>
</evidence>
<dbReference type="Gene3D" id="3.10.105.10">
    <property type="entry name" value="Dipeptide-binding Protein, Domain 3"/>
    <property type="match status" value="1"/>
</dbReference>
<dbReference type="PIRSF" id="PIRSF002741">
    <property type="entry name" value="MppA"/>
    <property type="match status" value="1"/>
</dbReference>